<dbReference type="OrthoDB" id="6276598at2759"/>
<dbReference type="STRING" id="282301.A0A267FBY0"/>
<evidence type="ECO:0000313" key="4">
    <source>
        <dbReference type="Proteomes" id="UP000215902"/>
    </source>
</evidence>
<evidence type="ECO:0000313" key="3">
    <source>
        <dbReference type="EMBL" id="PAA70667.1"/>
    </source>
</evidence>
<dbReference type="PANTHER" id="PTHR10672">
    <property type="entry name" value="ADDUCIN"/>
    <property type="match status" value="1"/>
</dbReference>
<dbReference type="Proteomes" id="UP000215902">
    <property type="component" value="Unassembled WGS sequence"/>
</dbReference>
<dbReference type="GO" id="GO:0051015">
    <property type="term" value="F:actin filament binding"/>
    <property type="evidence" value="ECO:0007669"/>
    <property type="project" value="TreeGrafter"/>
</dbReference>
<dbReference type="InterPro" id="IPR001303">
    <property type="entry name" value="Aldolase_II/adducin_N"/>
</dbReference>
<comment type="caution">
    <text evidence="3">The sequence shown here is derived from an EMBL/GenBank/DDBJ whole genome shotgun (WGS) entry which is preliminary data.</text>
</comment>
<dbReference type="GO" id="GO:0005886">
    <property type="term" value="C:plasma membrane"/>
    <property type="evidence" value="ECO:0007669"/>
    <property type="project" value="UniProtKB-SubCell"/>
</dbReference>
<dbReference type="Gene3D" id="3.40.225.10">
    <property type="entry name" value="Class II aldolase/adducin N-terminal domain"/>
    <property type="match status" value="1"/>
</dbReference>
<comment type="similarity">
    <text evidence="1">Belongs to the aldolase class II family. Adducin subfamily.</text>
</comment>
<keyword evidence="4" id="KW-1185">Reference proteome</keyword>
<name>A0A267FBY0_9PLAT</name>
<dbReference type="PANTHER" id="PTHR10672:SF21">
    <property type="entry name" value="CLASS II ALDOLASE_ADDUCIN N-TERMINAL DOMAIN-CONTAINING PROTEIN"/>
    <property type="match status" value="1"/>
</dbReference>
<protein>
    <recommendedName>
        <fullName evidence="2">Class II aldolase/adducin N-terminal domain-containing protein</fullName>
    </recommendedName>
</protein>
<sequence>MLTAAVRNGWTRCRLLLQPVATGIRQLSEKRCATTAAQQNWQARVDLAAAYRALDQLGYNEGICNHLSLMTPSADGSGAELMLLVPYGLHWSRVRASDLVGLDAAGRVVEGNGRAETSAATIHRPLHEARPEAKAVFHLHSPYATALSCLQDSRLRMVHQNCLYFLSSIAYDLDYSGVSVQDSEGARLASCLAPDKTCLMMANHGYLVLAGTAAMAFHYSYYLERCAMYQLLAMQTGRELKELDPAFAKAAQQDMLKFAERDGEQFFRAVQQKLRDEGSDFDK</sequence>
<dbReference type="SUPFAM" id="SSF53639">
    <property type="entry name" value="AraD/HMP-PK domain-like"/>
    <property type="match status" value="1"/>
</dbReference>
<proteinExistence type="inferred from homology"/>
<reference evidence="3 4" key="1">
    <citation type="submission" date="2017-06" db="EMBL/GenBank/DDBJ databases">
        <title>A platform for efficient transgenesis in Macrostomum lignano, a flatworm model organism for stem cell research.</title>
        <authorList>
            <person name="Berezikov E."/>
        </authorList>
    </citation>
    <scope>NUCLEOTIDE SEQUENCE [LARGE SCALE GENOMIC DNA]</scope>
    <source>
        <strain evidence="3">DV1</strain>
        <tissue evidence="3">Whole organism</tissue>
    </source>
</reference>
<feature type="domain" description="Class II aldolase/adducin N-terminal" evidence="2">
    <location>
        <begin position="45"/>
        <end position="231"/>
    </location>
</feature>
<dbReference type="InterPro" id="IPR036409">
    <property type="entry name" value="Aldolase_II/adducin_N_sf"/>
</dbReference>
<evidence type="ECO:0000259" key="2">
    <source>
        <dbReference type="SMART" id="SM01007"/>
    </source>
</evidence>
<gene>
    <name evidence="3" type="ORF">BOX15_Mlig011066g3</name>
</gene>
<dbReference type="Pfam" id="PF00596">
    <property type="entry name" value="Aldolase_II"/>
    <property type="match status" value="1"/>
</dbReference>
<accession>A0A267FBY0</accession>
<organism evidence="3 4">
    <name type="scientific">Macrostomum lignano</name>
    <dbReference type="NCBI Taxonomy" id="282301"/>
    <lineage>
        <taxon>Eukaryota</taxon>
        <taxon>Metazoa</taxon>
        <taxon>Spiralia</taxon>
        <taxon>Lophotrochozoa</taxon>
        <taxon>Platyhelminthes</taxon>
        <taxon>Rhabditophora</taxon>
        <taxon>Macrostomorpha</taxon>
        <taxon>Macrostomida</taxon>
        <taxon>Macrostomidae</taxon>
        <taxon>Macrostomum</taxon>
    </lineage>
</organism>
<dbReference type="AlphaFoldDB" id="A0A267FBY0"/>
<dbReference type="GO" id="GO:0005856">
    <property type="term" value="C:cytoskeleton"/>
    <property type="evidence" value="ECO:0007669"/>
    <property type="project" value="TreeGrafter"/>
</dbReference>
<dbReference type="SMART" id="SM01007">
    <property type="entry name" value="Aldolase_II"/>
    <property type="match status" value="1"/>
</dbReference>
<evidence type="ECO:0000256" key="1">
    <source>
        <dbReference type="ARBA" id="ARBA00006274"/>
    </source>
</evidence>
<dbReference type="InterPro" id="IPR051017">
    <property type="entry name" value="Aldolase-II_Adducin_sf"/>
</dbReference>
<dbReference type="EMBL" id="NIVC01001215">
    <property type="protein sequence ID" value="PAA70667.1"/>
    <property type="molecule type" value="Genomic_DNA"/>
</dbReference>